<gene>
    <name evidence="1" type="ORF">EHQ69_07060</name>
</gene>
<proteinExistence type="predicted"/>
<dbReference type="OrthoDB" id="337667at2"/>
<evidence type="ECO:0008006" key="3">
    <source>
        <dbReference type="Google" id="ProtNLM"/>
    </source>
</evidence>
<dbReference type="EMBL" id="RQGP01000010">
    <property type="protein sequence ID" value="TGL94217.1"/>
    <property type="molecule type" value="Genomic_DNA"/>
</dbReference>
<dbReference type="Proteomes" id="UP000298263">
    <property type="component" value="Unassembled WGS sequence"/>
</dbReference>
<evidence type="ECO:0000313" key="1">
    <source>
        <dbReference type="EMBL" id="TGL94217.1"/>
    </source>
</evidence>
<dbReference type="AlphaFoldDB" id="A0A4Z1A9S4"/>
<evidence type="ECO:0000313" key="2">
    <source>
        <dbReference type="Proteomes" id="UP000298263"/>
    </source>
</evidence>
<dbReference type="RefSeq" id="WP_135587329.1">
    <property type="nucleotide sequence ID" value="NZ_RQGO01000019.1"/>
</dbReference>
<protein>
    <recommendedName>
        <fullName evidence="3">STAS/SEC14 domain-containing protein</fullName>
    </recommendedName>
</protein>
<accession>A0A4Z1A9S4</accession>
<comment type="caution">
    <text evidence="1">The sequence shown here is derived from an EMBL/GenBank/DDBJ whole genome shotgun (WGS) entry which is preliminary data.</text>
</comment>
<sequence length="152" mass="17758">MKTEIYTKWEEENSLVTTRIAGTITETEVSEWKQSLEKTFAEIPAGTKFKIFVNLHGLNPTSVSAHKSYRDIIPLLLSRYNWRIGYLDLFDEAKDLKLTSENGKECLAAVHCHHDSYKINEYESRFGKESEHFFDDPERSETWIRNHSIITN</sequence>
<organism evidence="1 2">
    <name type="scientific">Leptospira congkakensis</name>
    <dbReference type="NCBI Taxonomy" id="2484932"/>
    <lineage>
        <taxon>Bacteria</taxon>
        <taxon>Pseudomonadati</taxon>
        <taxon>Spirochaetota</taxon>
        <taxon>Spirochaetia</taxon>
        <taxon>Leptospirales</taxon>
        <taxon>Leptospiraceae</taxon>
        <taxon>Leptospira</taxon>
    </lineage>
</organism>
<keyword evidence="2" id="KW-1185">Reference proteome</keyword>
<name>A0A4Z1A9S4_9LEPT</name>
<reference evidence="1" key="1">
    <citation type="journal article" date="2019" name="PLoS Negl. Trop. Dis.">
        <title>Revisiting the worldwide diversity of Leptospira species in the environment.</title>
        <authorList>
            <person name="Vincent A.T."/>
            <person name="Schiettekatte O."/>
            <person name="Bourhy P."/>
            <person name="Veyrier F.J."/>
            <person name="Picardeau M."/>
        </authorList>
    </citation>
    <scope>NUCLEOTIDE SEQUENCE [LARGE SCALE GENOMIC DNA]</scope>
    <source>
        <strain evidence="1">201702422</strain>
    </source>
</reference>